<reference evidence="1" key="1">
    <citation type="journal article" date="2014" name="Nat. Genet.">
        <title>The genome of the stress-tolerant wild tomato species Solanum pennellii.</title>
        <authorList>
            <person name="Bolger A."/>
            <person name="Scossa F."/>
            <person name="Bolger M.E."/>
            <person name="Lanz C."/>
            <person name="Maumus F."/>
            <person name="Tohge T."/>
            <person name="Quesneville H."/>
            <person name="Alseekh S."/>
            <person name="Sorensen I."/>
            <person name="Lichtenstein G."/>
            <person name="Fich E.A."/>
            <person name="Conte M."/>
            <person name="Keller H."/>
            <person name="Schneeberger K."/>
            <person name="Schwacke R."/>
            <person name="Ofner I."/>
            <person name="Vrebalov J."/>
            <person name="Xu Y."/>
            <person name="Osorio S."/>
            <person name="Aflitos S.A."/>
            <person name="Schijlen E."/>
            <person name="Jimenez-Gomez J.M."/>
            <person name="Ryngajllo M."/>
            <person name="Kimura S."/>
            <person name="Kumar R."/>
            <person name="Koenig D."/>
            <person name="Headland L.R."/>
            <person name="Maloof J.N."/>
            <person name="Sinha N."/>
            <person name="van Ham R.C."/>
            <person name="Lankhorst R.K."/>
            <person name="Mao L."/>
            <person name="Vogel A."/>
            <person name="Arsova B."/>
            <person name="Panstruga R."/>
            <person name="Fei Z."/>
            <person name="Rose J.K."/>
            <person name="Zamir D."/>
            <person name="Carrari F."/>
            <person name="Giovannoni J.J."/>
            <person name="Weigel D."/>
            <person name="Usadel B."/>
            <person name="Fernie A.R."/>
        </authorList>
    </citation>
    <scope>NUCLEOTIDE SEQUENCE [LARGE SCALE GENOMIC DNA]</scope>
    <source>
        <strain evidence="1">cv. LA0716</strain>
    </source>
</reference>
<proteinExistence type="predicted"/>
<dbReference type="PANTHER" id="PTHR33566:SF1">
    <property type="entry name" value="EN_SPM-LIKE TRANSPOSON-RELATED"/>
    <property type="match status" value="1"/>
</dbReference>
<dbReference type="RefSeq" id="XP_027771300.1">
    <property type="nucleotide sequence ID" value="XM_027915499.1"/>
</dbReference>
<organism evidence="1 2">
    <name type="scientific">Solanum pennellii</name>
    <name type="common">Tomato</name>
    <name type="synonym">Lycopersicon pennellii</name>
    <dbReference type="NCBI Taxonomy" id="28526"/>
    <lineage>
        <taxon>Eukaryota</taxon>
        <taxon>Viridiplantae</taxon>
        <taxon>Streptophyta</taxon>
        <taxon>Embryophyta</taxon>
        <taxon>Tracheophyta</taxon>
        <taxon>Spermatophyta</taxon>
        <taxon>Magnoliopsida</taxon>
        <taxon>eudicotyledons</taxon>
        <taxon>Gunneridae</taxon>
        <taxon>Pentapetalae</taxon>
        <taxon>asterids</taxon>
        <taxon>lamiids</taxon>
        <taxon>Solanales</taxon>
        <taxon>Solanaceae</taxon>
        <taxon>Solanoideae</taxon>
        <taxon>Solaneae</taxon>
        <taxon>Solanum</taxon>
        <taxon>Solanum subgen. Lycopersicon</taxon>
    </lineage>
</organism>
<dbReference type="GeneID" id="107013466"/>
<accession>A0ABM1V6D2</accession>
<keyword evidence="1" id="KW-1185">Reference proteome</keyword>
<name>A0ABM1V6D2_SOLPN</name>
<evidence type="ECO:0000313" key="1">
    <source>
        <dbReference type="Proteomes" id="UP000694930"/>
    </source>
</evidence>
<gene>
    <name evidence="2" type="primary">LOC107013466</name>
</gene>
<dbReference type="PANTHER" id="PTHR33566">
    <property type="entry name" value="EN/SPM-LIKE TRANSPOSON-RELATED"/>
    <property type="match status" value="1"/>
</dbReference>
<protein>
    <submittedName>
        <fullName evidence="2">Structural maintenance of chromosomes flexible hinge domain-containing protein GMI1-like</fullName>
    </submittedName>
</protein>
<sequence>MKENFAMTLEIKFKADEEEQHIYSGQLNPSSLKGFHGLYMFPLKKKSPKPFQTAGIYLFRFSLIESCTISVKEVRVKALSEPTSWELGWFLFSRGFQCCMP</sequence>
<dbReference type="Proteomes" id="UP000694930">
    <property type="component" value="Chromosome 3"/>
</dbReference>
<evidence type="ECO:0000313" key="2">
    <source>
        <dbReference type="RefSeq" id="XP_027771300.1"/>
    </source>
</evidence>
<reference evidence="2" key="2">
    <citation type="submission" date="2025-08" db="UniProtKB">
        <authorList>
            <consortium name="RefSeq"/>
        </authorList>
    </citation>
    <scope>IDENTIFICATION</scope>
</reference>